<feature type="transmembrane region" description="Helical" evidence="1">
    <location>
        <begin position="31"/>
        <end position="52"/>
    </location>
</feature>
<evidence type="ECO:0000313" key="2">
    <source>
        <dbReference type="EMBL" id="TDW26425.1"/>
    </source>
</evidence>
<keyword evidence="1" id="KW-0812">Transmembrane</keyword>
<feature type="transmembrane region" description="Helical" evidence="1">
    <location>
        <begin position="99"/>
        <end position="123"/>
    </location>
</feature>
<keyword evidence="1" id="KW-0472">Membrane</keyword>
<evidence type="ECO:0000256" key="1">
    <source>
        <dbReference type="SAM" id="Phobius"/>
    </source>
</evidence>
<dbReference type="EMBL" id="SODD01000001">
    <property type="protein sequence ID" value="TDW26425.1"/>
    <property type="molecule type" value="Genomic_DNA"/>
</dbReference>
<accession>A0A4R8A6Y8</accession>
<reference evidence="2 3" key="1">
    <citation type="submission" date="2019-03" db="EMBL/GenBank/DDBJ databases">
        <title>Genomic Encyclopedia of Type Strains, Phase IV (KMG-IV): sequencing the most valuable type-strain genomes for metagenomic binning, comparative biology and taxonomic classification.</title>
        <authorList>
            <person name="Goeker M."/>
        </authorList>
    </citation>
    <scope>NUCLEOTIDE SEQUENCE [LARGE SCALE GENOMIC DNA]</scope>
    <source>
        <strain evidence="2 3">DSM 28867</strain>
    </source>
</reference>
<evidence type="ECO:0000313" key="3">
    <source>
        <dbReference type="Proteomes" id="UP000294743"/>
    </source>
</evidence>
<organism evidence="2 3">
    <name type="scientific">Breznakia blatticola</name>
    <dbReference type="NCBI Taxonomy" id="1754012"/>
    <lineage>
        <taxon>Bacteria</taxon>
        <taxon>Bacillati</taxon>
        <taxon>Bacillota</taxon>
        <taxon>Erysipelotrichia</taxon>
        <taxon>Erysipelotrichales</taxon>
        <taxon>Erysipelotrichaceae</taxon>
        <taxon>Breznakia</taxon>
    </lineage>
</organism>
<keyword evidence="3" id="KW-1185">Reference proteome</keyword>
<keyword evidence="1" id="KW-1133">Transmembrane helix</keyword>
<proteinExistence type="predicted"/>
<name>A0A4R8A6Y8_9FIRM</name>
<gene>
    <name evidence="2" type="ORF">EDD63_101140</name>
</gene>
<comment type="caution">
    <text evidence="2">The sequence shown here is derived from an EMBL/GenBank/DDBJ whole genome shotgun (WGS) entry which is preliminary data.</text>
</comment>
<feature type="transmembrane region" description="Helical" evidence="1">
    <location>
        <begin position="199"/>
        <end position="220"/>
    </location>
</feature>
<dbReference type="AlphaFoldDB" id="A0A4R8A6Y8"/>
<feature type="transmembrane region" description="Helical" evidence="1">
    <location>
        <begin position="64"/>
        <end position="87"/>
    </location>
</feature>
<sequence>MKNSKEIINTAISNTHFVLSKNKDTRNISKYMKYLFLFYFIASTIIYIYQSIMRINGLYQSELYYSIYRIMLISFYIVIPCLYYYLVKRNKMNLSDKNFLHSFMIIPILLSFNSLVFILIYYFDSIIMYYMHLMIPLEVIIMIAAFLLIYNFTKRKTFLLPIIFLLIYFACVVYVRITMETAVELTDYFLFIVKMNDCFVWFADFNIIPIISLLYCWLLLRSAKDVD</sequence>
<dbReference type="Proteomes" id="UP000294743">
    <property type="component" value="Unassembled WGS sequence"/>
</dbReference>
<feature type="transmembrane region" description="Helical" evidence="1">
    <location>
        <begin position="129"/>
        <end position="150"/>
    </location>
</feature>
<feature type="transmembrane region" description="Helical" evidence="1">
    <location>
        <begin position="157"/>
        <end position="179"/>
    </location>
</feature>
<protein>
    <submittedName>
        <fullName evidence="2">Uncharacterized protein</fullName>
    </submittedName>
</protein>